<proteinExistence type="predicted"/>
<dbReference type="AlphaFoldDB" id="A0A812KJ66"/>
<reference evidence="2" key="1">
    <citation type="submission" date="2021-02" db="EMBL/GenBank/DDBJ databases">
        <authorList>
            <person name="Dougan E. K."/>
            <person name="Rhodes N."/>
            <person name="Thang M."/>
            <person name="Chan C."/>
        </authorList>
    </citation>
    <scope>NUCLEOTIDE SEQUENCE</scope>
</reference>
<protein>
    <submittedName>
        <fullName evidence="2">Uncharacterized protein</fullName>
    </submittedName>
</protein>
<comment type="caution">
    <text evidence="2">The sequence shown here is derived from an EMBL/GenBank/DDBJ whole genome shotgun (WGS) entry which is preliminary data.</text>
</comment>
<dbReference type="OrthoDB" id="10487727at2759"/>
<name>A0A812KJ66_9DINO</name>
<keyword evidence="3" id="KW-1185">Reference proteome</keyword>
<sequence length="483" mass="53620">MQGECTEEMISWIFPSSGGSSSSTPLRPLALWKRQRVLAISLWSLSEGEGFDSRVWHALRLMTDTSQQRVAVEDAFREFIDARGLDKVEVPMWALIQLGRRPDRPPAPGAATDIAAKLHEEACLHMEAVLAAEDPSAVPIDALAAIHKCLHKPTREAFQEILQSRLRDRIKLQKRSGRAATRVLLWELRRAFCERRTPDLALAAHLLESGARTRPREEEDMNSDDDEDPAGHPGGSRYATEYDDAPRNSLDLLALNRFAEPQKLELAIKKAVEFKADPKQNSSYERPLTLAVRCRNVAAVHALLNAGAPVDRQALAALQTVSDRRCRQDMEDRFLSAVTSGGSNLCLKDVAFWVLVQSGNIKAVRKRLKSESSDNAVDAHVMMGLRRCRKKSCTQELHELLVEQWGGPSVSACEVQAATAELMLELREALIDQRGPDEETVSELVALGANVHVRGVDLDIDLEDEEETDDAMDHDSDNDSDGS</sequence>
<feature type="compositionally biased region" description="Acidic residues" evidence="1">
    <location>
        <begin position="461"/>
        <end position="470"/>
    </location>
</feature>
<feature type="region of interest" description="Disordered" evidence="1">
    <location>
        <begin position="211"/>
        <end position="243"/>
    </location>
</feature>
<accession>A0A812KJ66</accession>
<feature type="region of interest" description="Disordered" evidence="1">
    <location>
        <begin position="461"/>
        <end position="483"/>
    </location>
</feature>
<gene>
    <name evidence="2" type="ORF">SNAT2548_LOCUS9373</name>
</gene>
<evidence type="ECO:0000313" key="3">
    <source>
        <dbReference type="Proteomes" id="UP000604046"/>
    </source>
</evidence>
<dbReference type="Proteomes" id="UP000604046">
    <property type="component" value="Unassembled WGS sequence"/>
</dbReference>
<dbReference type="Gene3D" id="1.25.40.20">
    <property type="entry name" value="Ankyrin repeat-containing domain"/>
    <property type="match status" value="1"/>
</dbReference>
<dbReference type="EMBL" id="CAJNDS010000724">
    <property type="protein sequence ID" value="CAE7230491.1"/>
    <property type="molecule type" value="Genomic_DNA"/>
</dbReference>
<organism evidence="2 3">
    <name type="scientific">Symbiodinium natans</name>
    <dbReference type="NCBI Taxonomy" id="878477"/>
    <lineage>
        <taxon>Eukaryota</taxon>
        <taxon>Sar</taxon>
        <taxon>Alveolata</taxon>
        <taxon>Dinophyceae</taxon>
        <taxon>Suessiales</taxon>
        <taxon>Symbiodiniaceae</taxon>
        <taxon>Symbiodinium</taxon>
    </lineage>
</organism>
<evidence type="ECO:0000256" key="1">
    <source>
        <dbReference type="SAM" id="MobiDB-lite"/>
    </source>
</evidence>
<evidence type="ECO:0000313" key="2">
    <source>
        <dbReference type="EMBL" id="CAE7230491.1"/>
    </source>
</evidence>
<dbReference type="InterPro" id="IPR036770">
    <property type="entry name" value="Ankyrin_rpt-contain_sf"/>
</dbReference>
<feature type="compositionally biased region" description="Acidic residues" evidence="1">
    <location>
        <begin position="218"/>
        <end position="228"/>
    </location>
</feature>